<name>A0ACC3BSZ2_PYRYE</name>
<proteinExistence type="predicted"/>
<evidence type="ECO:0000313" key="2">
    <source>
        <dbReference type="Proteomes" id="UP000798662"/>
    </source>
</evidence>
<dbReference type="Proteomes" id="UP000798662">
    <property type="component" value="Chromosome 1"/>
</dbReference>
<accession>A0ACC3BSZ2</accession>
<evidence type="ECO:0000313" key="1">
    <source>
        <dbReference type="EMBL" id="KAK1860713.1"/>
    </source>
</evidence>
<sequence length="377" mass="40430">MMQGGAAPAAAADGAAIVTAGHASPADMEAATVEPAPPAPRSGIWEHLPSWRVLMCVFGIMGSLMIYALLQERIMTKPYLLPGATEGGERFTTSLVLVLANRLAAAVVAGCVLLYRGSFAELRNKAPLYKYMMISFSNVIATSCQYEALKWVTFPTQTLAKCAKMIPVMIWGTAMSGKKYSAVEYAVGVMVAIGCTIFLTSGSINAKHAAASDSWWGLALMVGYLGFDGFTSTFQEKLFAGYNVTIYEQMMYVNGCSSIAAMLFLVSSGKLWESMGFITRYPAVVTDMSVLSVSAVTGQFFITYTIKEFGALLYATIMTIRQFLSVLISNVVFAHHMSLLQWVGAVVVFGSLFYKSYAKSAGKAAKPSASPPASTQA</sequence>
<dbReference type="EMBL" id="CM020618">
    <property type="protein sequence ID" value="KAK1860713.1"/>
    <property type="molecule type" value="Genomic_DNA"/>
</dbReference>
<keyword evidence="2" id="KW-1185">Reference proteome</keyword>
<gene>
    <name evidence="1" type="ORF">I4F81_003301</name>
</gene>
<organism evidence="1 2">
    <name type="scientific">Pyropia yezoensis</name>
    <name type="common">Susabi-nori</name>
    <name type="synonym">Porphyra yezoensis</name>
    <dbReference type="NCBI Taxonomy" id="2788"/>
    <lineage>
        <taxon>Eukaryota</taxon>
        <taxon>Rhodophyta</taxon>
        <taxon>Bangiophyceae</taxon>
        <taxon>Bangiales</taxon>
        <taxon>Bangiaceae</taxon>
        <taxon>Pyropia</taxon>
    </lineage>
</organism>
<reference evidence="1" key="1">
    <citation type="submission" date="2019-11" db="EMBL/GenBank/DDBJ databases">
        <title>Nori genome reveals adaptations in red seaweeds to the harsh intertidal environment.</title>
        <authorList>
            <person name="Wang D."/>
            <person name="Mao Y."/>
        </authorList>
    </citation>
    <scope>NUCLEOTIDE SEQUENCE</scope>
    <source>
        <tissue evidence="1">Gametophyte</tissue>
    </source>
</reference>
<comment type="caution">
    <text evidence="1">The sequence shown here is derived from an EMBL/GenBank/DDBJ whole genome shotgun (WGS) entry which is preliminary data.</text>
</comment>
<protein>
    <submittedName>
        <fullName evidence="1">Uncharacterized protein</fullName>
    </submittedName>
</protein>